<organism evidence="3 4">
    <name type="scientific">Rhodotorula diobovata</name>
    <dbReference type="NCBI Taxonomy" id="5288"/>
    <lineage>
        <taxon>Eukaryota</taxon>
        <taxon>Fungi</taxon>
        <taxon>Dikarya</taxon>
        <taxon>Basidiomycota</taxon>
        <taxon>Pucciniomycotina</taxon>
        <taxon>Microbotryomycetes</taxon>
        <taxon>Sporidiobolales</taxon>
        <taxon>Sporidiobolaceae</taxon>
        <taxon>Rhodotorula</taxon>
    </lineage>
</organism>
<keyword evidence="4" id="KW-1185">Reference proteome</keyword>
<comment type="caution">
    <text evidence="3">The sequence shown here is derived from an EMBL/GenBank/DDBJ whole genome shotgun (WGS) entry which is preliminary data.</text>
</comment>
<accession>A0A5C5FK55</accession>
<feature type="compositionally biased region" description="Low complexity" evidence="1">
    <location>
        <begin position="22"/>
        <end position="43"/>
    </location>
</feature>
<feature type="compositionally biased region" description="Pro residues" evidence="1">
    <location>
        <begin position="1"/>
        <end position="12"/>
    </location>
</feature>
<proteinExistence type="predicted"/>
<protein>
    <recommendedName>
        <fullName evidence="2">C2H2-type domain-containing protein</fullName>
    </recommendedName>
</protein>
<dbReference type="EMBL" id="SOZI01000243">
    <property type="protein sequence ID" value="TNY17120.1"/>
    <property type="molecule type" value="Genomic_DNA"/>
</dbReference>
<evidence type="ECO:0000313" key="4">
    <source>
        <dbReference type="Proteomes" id="UP000311382"/>
    </source>
</evidence>
<reference evidence="3 4" key="1">
    <citation type="submission" date="2019-03" db="EMBL/GenBank/DDBJ databases">
        <title>Rhodosporidium diobovatum UCD-FST 08-225 genome sequencing, assembly, and annotation.</title>
        <authorList>
            <person name="Fakankun I.U."/>
            <person name="Fristensky B."/>
            <person name="Levin D.B."/>
        </authorList>
    </citation>
    <scope>NUCLEOTIDE SEQUENCE [LARGE SCALE GENOMIC DNA]</scope>
    <source>
        <strain evidence="3 4">UCD-FST 08-225</strain>
    </source>
</reference>
<dbReference type="PROSITE" id="PS00028">
    <property type="entry name" value="ZINC_FINGER_C2H2_1"/>
    <property type="match status" value="1"/>
</dbReference>
<feature type="compositionally biased region" description="Acidic residues" evidence="1">
    <location>
        <begin position="330"/>
        <end position="348"/>
    </location>
</feature>
<feature type="region of interest" description="Disordered" evidence="1">
    <location>
        <begin position="297"/>
        <end position="350"/>
    </location>
</feature>
<evidence type="ECO:0000259" key="2">
    <source>
        <dbReference type="PROSITE" id="PS00028"/>
    </source>
</evidence>
<sequence length="494" mass="52941">MLPLACAPPSPPSTSVNHTRGSTSAASSKAPSPDVSRSSSGASTLGGGLSSPEVGHDSLTSASASATVSGFGAPALRLGQLAPHDNRRVAAAGAGGDGPEIPLMFRITKPRNEHMPTYDAIKDDDPDRETLYAAARRLAELAVEQSLATYIMDGKRALSQVYELEGNENLLPHIAYGTATEPIHRWAKNCAAPIPAESTGTRFLERLPDAGIVVIVGLDGLTDVPESLLADFAVHLKEGCEVVVTRGGGSKRPLVVTREELIAGIEAHVAGEDMSDVARDVRKWLEGMRMGLERRIGAGQKMQAHGGEITRSAFRRKRGEAPQQELADPAAEDEEPEDEAADDDEEADGFAQTTAPRIEPPRGWHSFFRCPHCPFVGQSSALKKHTVAAKREDKTGKCRCLGFCPAGCPMQGKSVSQIRAHVEQHHPSLILCPRPECIAAFAKRISLTAHESQHLNGKVHASGIPRSNVWITIERAMSCRVYTQLDSDDEMEDG</sequence>
<dbReference type="AlphaFoldDB" id="A0A5C5FK55"/>
<gene>
    <name evidence="3" type="ORF">DMC30DRAFT_406706</name>
</gene>
<name>A0A5C5FK55_9BASI</name>
<feature type="domain" description="C2H2-type" evidence="2">
    <location>
        <begin position="432"/>
        <end position="454"/>
    </location>
</feature>
<dbReference type="InterPro" id="IPR013087">
    <property type="entry name" value="Znf_C2H2_type"/>
</dbReference>
<dbReference type="Proteomes" id="UP000311382">
    <property type="component" value="Unassembled WGS sequence"/>
</dbReference>
<feature type="region of interest" description="Disordered" evidence="1">
    <location>
        <begin position="1"/>
        <end position="61"/>
    </location>
</feature>
<evidence type="ECO:0000256" key="1">
    <source>
        <dbReference type="SAM" id="MobiDB-lite"/>
    </source>
</evidence>
<evidence type="ECO:0000313" key="3">
    <source>
        <dbReference type="EMBL" id="TNY17120.1"/>
    </source>
</evidence>